<dbReference type="InterPro" id="IPR001995">
    <property type="entry name" value="Peptidase_A2_cat"/>
</dbReference>
<dbReference type="InterPro" id="IPR036157">
    <property type="entry name" value="dUTPase-like_sf"/>
</dbReference>
<proteinExistence type="predicted"/>
<dbReference type="Proteomes" id="UP000053875">
    <property type="component" value="Unassembled WGS sequence"/>
</dbReference>
<dbReference type="GO" id="GO:0004190">
    <property type="term" value="F:aspartic-type endopeptidase activity"/>
    <property type="evidence" value="ECO:0007669"/>
    <property type="project" value="UniProtKB-KW"/>
</dbReference>
<protein>
    <recommendedName>
        <fullName evidence="4">Peptidase A2 domain-containing protein</fullName>
    </recommendedName>
</protein>
<evidence type="ECO:0000256" key="3">
    <source>
        <dbReference type="ARBA" id="ARBA00022801"/>
    </source>
</evidence>
<dbReference type="STRING" id="118200.A0A093H500"/>
<dbReference type="InterPro" id="IPR051592">
    <property type="entry name" value="HERV-K_Pro_peptidase_A2"/>
</dbReference>
<evidence type="ECO:0000256" key="2">
    <source>
        <dbReference type="ARBA" id="ARBA00022750"/>
    </source>
</evidence>
<keyword evidence="6" id="KW-1185">Reference proteome</keyword>
<dbReference type="InterPro" id="IPR029054">
    <property type="entry name" value="dUTPase-like"/>
</dbReference>
<evidence type="ECO:0000313" key="5">
    <source>
        <dbReference type="EMBL" id="KFV76741.1"/>
    </source>
</evidence>
<sequence>GSLGLDVAAAVDVKLLDRSPQKIPTGIYGPIKINGRPVGCLLIGRSSASMSGVMVMTGLIDADYKGQIQIMVYTLFPPLIISANRKIAQLIPLPQLTEGLQPFSREQRGDGGFGSSTAPLTCLTATMDRRPQAQVMLEYQQQSVQLTGLLDTGADVTVVS</sequence>
<dbReference type="GO" id="GO:0006508">
    <property type="term" value="P:proteolysis"/>
    <property type="evidence" value="ECO:0007669"/>
    <property type="project" value="UniProtKB-KW"/>
</dbReference>
<evidence type="ECO:0000313" key="6">
    <source>
        <dbReference type="Proteomes" id="UP000053875"/>
    </source>
</evidence>
<dbReference type="PANTHER" id="PTHR19422:SF123">
    <property type="entry name" value="RT1 CLASS I, LOCUS CE15"/>
    <property type="match status" value="1"/>
</dbReference>
<keyword evidence="3" id="KW-0378">Hydrolase</keyword>
<dbReference type="PANTHER" id="PTHR19422">
    <property type="entry name" value="GAG RETROVIRAL POLYPROTEIN"/>
    <property type="match status" value="1"/>
</dbReference>
<dbReference type="InterPro" id="IPR021109">
    <property type="entry name" value="Peptidase_aspartic_dom_sf"/>
</dbReference>
<dbReference type="InterPro" id="IPR001969">
    <property type="entry name" value="Aspartic_peptidase_AS"/>
</dbReference>
<feature type="non-terminal residue" evidence="5">
    <location>
        <position position="160"/>
    </location>
</feature>
<dbReference type="CDD" id="cd07557">
    <property type="entry name" value="trimeric_dUTPase"/>
    <property type="match status" value="1"/>
</dbReference>
<dbReference type="EMBL" id="KL217368">
    <property type="protein sequence ID" value="KFV76741.1"/>
    <property type="molecule type" value="Genomic_DNA"/>
</dbReference>
<feature type="domain" description="Peptidase A2" evidence="4">
    <location>
        <begin position="146"/>
        <end position="160"/>
    </location>
</feature>
<dbReference type="Gene3D" id="2.40.70.10">
    <property type="entry name" value="Acid Proteases"/>
    <property type="match status" value="1"/>
</dbReference>
<evidence type="ECO:0000256" key="1">
    <source>
        <dbReference type="ARBA" id="ARBA00022670"/>
    </source>
</evidence>
<dbReference type="Pfam" id="PF00692">
    <property type="entry name" value="dUTPase"/>
    <property type="match status" value="1"/>
</dbReference>
<gene>
    <name evidence="5" type="ORF">N307_03930</name>
</gene>
<keyword evidence="2" id="KW-0064">Aspartyl protease</keyword>
<accession>A0A093H500</accession>
<dbReference type="Gene3D" id="2.70.40.10">
    <property type="match status" value="1"/>
</dbReference>
<dbReference type="SUPFAM" id="SSF50630">
    <property type="entry name" value="Acid proteases"/>
    <property type="match status" value="1"/>
</dbReference>
<dbReference type="SUPFAM" id="SSF51283">
    <property type="entry name" value="dUTPase-like"/>
    <property type="match status" value="1"/>
</dbReference>
<dbReference type="PROSITE" id="PS00141">
    <property type="entry name" value="ASP_PROTEASE"/>
    <property type="match status" value="1"/>
</dbReference>
<keyword evidence="1" id="KW-0645">Protease</keyword>
<name>A0A093H500_DRYPU</name>
<evidence type="ECO:0000259" key="4">
    <source>
        <dbReference type="PROSITE" id="PS50175"/>
    </source>
</evidence>
<organism evidence="5 6">
    <name type="scientific">Dryobates pubescens</name>
    <name type="common">Downy woodpecker</name>
    <name type="synonym">Picoides pubescens</name>
    <dbReference type="NCBI Taxonomy" id="118200"/>
    <lineage>
        <taxon>Eukaryota</taxon>
        <taxon>Metazoa</taxon>
        <taxon>Chordata</taxon>
        <taxon>Craniata</taxon>
        <taxon>Vertebrata</taxon>
        <taxon>Euteleostomi</taxon>
        <taxon>Archelosauria</taxon>
        <taxon>Archosauria</taxon>
        <taxon>Dinosauria</taxon>
        <taxon>Saurischia</taxon>
        <taxon>Theropoda</taxon>
        <taxon>Coelurosauria</taxon>
        <taxon>Aves</taxon>
        <taxon>Neognathae</taxon>
        <taxon>Neoaves</taxon>
        <taxon>Telluraves</taxon>
        <taxon>Coraciimorphae</taxon>
        <taxon>Piciformes</taxon>
        <taxon>Picidae</taxon>
        <taxon>Dryobates</taxon>
    </lineage>
</organism>
<reference evidence="5 6" key="1">
    <citation type="submission" date="2014-04" db="EMBL/GenBank/DDBJ databases">
        <title>Genome evolution of avian class.</title>
        <authorList>
            <person name="Zhang G."/>
            <person name="Li C."/>
        </authorList>
    </citation>
    <scope>NUCLEOTIDE SEQUENCE [LARGE SCALE GENOMIC DNA]</scope>
    <source>
        <strain evidence="5">BGI_N307</strain>
    </source>
</reference>
<dbReference type="PROSITE" id="PS50175">
    <property type="entry name" value="ASP_PROT_RETROV"/>
    <property type="match status" value="1"/>
</dbReference>
<dbReference type="InterPro" id="IPR033704">
    <property type="entry name" value="dUTPase_trimeric"/>
</dbReference>
<dbReference type="AlphaFoldDB" id="A0A093H500"/>
<feature type="non-terminal residue" evidence="5">
    <location>
        <position position="1"/>
    </location>
</feature>